<feature type="region of interest" description="Disordered" evidence="12">
    <location>
        <begin position="103"/>
        <end position="166"/>
    </location>
</feature>
<evidence type="ECO:0000256" key="7">
    <source>
        <dbReference type="ARBA" id="ARBA00023159"/>
    </source>
</evidence>
<evidence type="ECO:0000256" key="1">
    <source>
        <dbReference type="ARBA" id="ARBA00004123"/>
    </source>
</evidence>
<dbReference type="EMBL" id="MU404350">
    <property type="protein sequence ID" value="KAI1619030.1"/>
    <property type="molecule type" value="Genomic_DNA"/>
</dbReference>
<evidence type="ECO:0000259" key="13">
    <source>
        <dbReference type="SMART" id="SM01281"/>
    </source>
</evidence>
<keyword evidence="5" id="KW-0678">Repressor</keyword>
<keyword evidence="8" id="KW-0804">Transcription</keyword>
<dbReference type="GO" id="GO:0016592">
    <property type="term" value="C:mediator complex"/>
    <property type="evidence" value="ECO:0007669"/>
    <property type="project" value="InterPro"/>
</dbReference>
<evidence type="ECO:0000256" key="5">
    <source>
        <dbReference type="ARBA" id="ARBA00022491"/>
    </source>
</evidence>
<keyword evidence="7" id="KW-0010">Activator</keyword>
<evidence type="ECO:0000256" key="12">
    <source>
        <dbReference type="SAM" id="MobiDB-lite"/>
    </source>
</evidence>
<feature type="region of interest" description="Disordered" evidence="12">
    <location>
        <begin position="1"/>
        <end position="89"/>
    </location>
</feature>
<evidence type="ECO:0000256" key="10">
    <source>
        <dbReference type="ARBA" id="ARBA00025661"/>
    </source>
</evidence>
<protein>
    <recommendedName>
        <fullName evidence="4">Mediator of RNA polymerase II transcription subunit 12</fullName>
    </recommendedName>
    <alternativeName>
        <fullName evidence="11">Mediator complex subunit 12</fullName>
    </alternativeName>
</protein>
<comment type="similarity">
    <text evidence="2">Belongs to the Mediator complex subunit 12 family.</text>
</comment>
<evidence type="ECO:0000256" key="6">
    <source>
        <dbReference type="ARBA" id="ARBA00023015"/>
    </source>
</evidence>
<dbReference type="GO" id="GO:0006357">
    <property type="term" value="P:regulation of transcription by RNA polymerase II"/>
    <property type="evidence" value="ECO:0007669"/>
    <property type="project" value="InterPro"/>
</dbReference>
<gene>
    <name evidence="14" type="ORF">EDD36DRAFT_48288</name>
</gene>
<dbReference type="GO" id="GO:0003712">
    <property type="term" value="F:transcription coregulator activity"/>
    <property type="evidence" value="ECO:0007669"/>
    <property type="project" value="InterPro"/>
</dbReference>
<dbReference type="Pfam" id="PF25326">
    <property type="entry name" value="ARM_SRB8"/>
    <property type="match status" value="1"/>
</dbReference>
<feature type="compositionally biased region" description="Low complexity" evidence="12">
    <location>
        <begin position="64"/>
        <end position="81"/>
    </location>
</feature>
<dbReference type="PANTHER" id="PTHR46567">
    <property type="entry name" value="MEDIATOR OF RNA POLYMERASE II TRANSCRIPTION SUBUNIT 12"/>
    <property type="match status" value="1"/>
</dbReference>
<evidence type="ECO:0000256" key="11">
    <source>
        <dbReference type="ARBA" id="ARBA00032010"/>
    </source>
</evidence>
<feature type="compositionally biased region" description="Basic and acidic residues" evidence="12">
    <location>
        <begin position="10"/>
        <end position="27"/>
    </location>
</feature>
<comment type="caution">
    <text evidence="14">The sequence shown here is derived from an EMBL/GenBank/DDBJ whole genome shotgun (WGS) entry which is preliminary data.</text>
</comment>
<keyword evidence="9" id="KW-0539">Nucleus</keyword>
<keyword evidence="6" id="KW-0805">Transcription regulation</keyword>
<accession>A0AAN6IJ23</accession>
<reference evidence="14" key="1">
    <citation type="journal article" date="2022" name="bioRxiv">
        <title>Deciphering the potential niche of two novel black yeast fungi from a biological soil crust based on their genomes, phenotypes, and melanin regulation.</title>
        <authorList>
            <consortium name="DOE Joint Genome Institute"/>
            <person name="Carr E.C."/>
            <person name="Barton Q."/>
            <person name="Grambo S."/>
            <person name="Sullivan M."/>
            <person name="Renfro C.M."/>
            <person name="Kuo A."/>
            <person name="Pangilinan J."/>
            <person name="Lipzen A."/>
            <person name="Keymanesh K."/>
            <person name="Savage E."/>
            <person name="Barry K."/>
            <person name="Grigoriev I.V."/>
            <person name="Riekhof W.R."/>
            <person name="Harris S.S."/>
        </authorList>
    </citation>
    <scope>NUCLEOTIDE SEQUENCE</scope>
    <source>
        <strain evidence="14">JF 03-4F</strain>
    </source>
</reference>
<feature type="domain" description="Mediator complex subunit Med12" evidence="13">
    <location>
        <begin position="251"/>
        <end position="314"/>
    </location>
</feature>
<evidence type="ECO:0000256" key="9">
    <source>
        <dbReference type="ARBA" id="ARBA00023242"/>
    </source>
</evidence>
<dbReference type="InterPro" id="IPR057344">
    <property type="entry name" value="ARM_SRB8"/>
</dbReference>
<comment type="subcellular location">
    <subcellularLocation>
        <location evidence="1">Nucleus</location>
    </subcellularLocation>
</comment>
<evidence type="ECO:0000313" key="14">
    <source>
        <dbReference type="EMBL" id="KAI1619030.1"/>
    </source>
</evidence>
<sequence length="1506" mass="168693">MTSIPPAEPRPPRRPPDPSRPPLDRVQSDVFSPIGRRPPVAPRQLTEPGHDRPAKRRRLEGDVTGTTAAANHNHGTSTTTTISDTKPSRLRLVAPSALGFGVRKLQDEKKKEEAADENEVPDLPGRPWNLSQPSKPTEEPQPSHRRRVHVPVPTGPDSLATPASVPSLVPNKVAGFFPWTGKHPEDVLNDTNVKQGYWDKPPNPTEKELNTARVPLYNAFKHKSGVEQLSVLFSLVLDERSKHGHISSASTFKPPPRVTLTEPKRKSWIADLANADVPLRKLSRTIPQGIRGQLLLDQCLQNYVPLSRAIWFAKCVCANEIRTLKRKGTTPAVAMGTEGKWLREWTISVEQYVESHLAQVKRLDWRENIQYAVRLTTRLYMENLLDRDHYLDWVLRSFANADLEQLPFWLMVTHIYRQDLSYYRKRGRKLAETLVEKYESLRTLTSQTVVPVVQRLRTAIRGLLLSRPRNFLMPDRWPDVAPIIRTCFDARIQQEGQVLDELERINRKAMGYNKLECSAQRTPEQAIVETLDSLQLPYDLAKLADELTRVCPDSDFLITTCLEWACTRFRQSRARIYVLARLIRRWQRLGHDTDALILNYLSAYREGKTSTDPKALRHLVGQLSRSNSFSTSKYLQWLMVRGLPKRGTVKLEVASTSKHAEADVHTNPADFLLDLSLQNVEEHVVNLRNSILERAGFDLQLESKLYAQCIEFSEQRLGQLGSRSAYGQTSVPQPAFGSLPWSVKSKVSLWLRTRVRVMQSSTHFVGRGTATTVLPPFGMLNVEQFAFVRYVLECMDDGSVLADVVGILCCAQHDELVAALAATIQFHADSFSAIGALEVLQKRMYQMYINWRATRPAMPLLTNALLDLCTAIPIKPPALKSLQQDFVRGDRGRAVAACSPYSDGIAESLQQAGATFVEDFEAILQSEPNMTEQTMNGLFSVLVDRIEKQQRFSDDSSMMFSFCQLLSRLRLCRKTQADLLIQKWLARLGPMLDGNFGSFLFQNLIGTGCVSFAAFLEGIGVAKLGLRKLPAATVLLRRILAPGRDILADLAMYQTRTRWFEFCQQRPKAAIQVACDAGMENVRPFEACRLSSLLLDRTLTSSPFSEEASRRLLQELNRLLNCRHGGLTGADLLTLLASVNVFSHRYVHLRFWLTSQVHPENHPVADSGELVQLLSDALEQTVSRSGGRQANDVRFAQLLEAVGSDIANRLRHRVENEFLEALPKLPMSKITSPLTAAFPADIHQLSSTVDRAFLVCTKGTSPMPGFTVQLIERLSLMMRLQGNNVSTPASTVPGLPGSAPLNMNPHQLMSVTSSPMASTSEGVSGSSASANWGQLNYILQMICLQRLAIVAAGRNGPNARQGQSEQIQLLARLAQLFANTRFASVNQDRDKEEQRKTRELHDFILDVLSTIVDEVSDEVRIMCAKLLRDKSQDDKLRYVFGSANLTGSVQAQDMGHGLQLVKEGKGLLGDWKPRVWEVLDNGSTKENETSLGLGLFGCRRELEAIN</sequence>
<name>A0AAN6IJ23_9EURO</name>
<organism evidence="14 15">
    <name type="scientific">Exophiala viscosa</name>
    <dbReference type="NCBI Taxonomy" id="2486360"/>
    <lineage>
        <taxon>Eukaryota</taxon>
        <taxon>Fungi</taxon>
        <taxon>Dikarya</taxon>
        <taxon>Ascomycota</taxon>
        <taxon>Pezizomycotina</taxon>
        <taxon>Eurotiomycetes</taxon>
        <taxon>Chaetothyriomycetidae</taxon>
        <taxon>Chaetothyriales</taxon>
        <taxon>Herpotrichiellaceae</taxon>
        <taxon>Exophiala</taxon>
    </lineage>
</organism>
<evidence type="ECO:0000256" key="8">
    <source>
        <dbReference type="ARBA" id="ARBA00023163"/>
    </source>
</evidence>
<keyword evidence="15" id="KW-1185">Reference proteome</keyword>
<evidence type="ECO:0000256" key="2">
    <source>
        <dbReference type="ARBA" id="ARBA00010289"/>
    </source>
</evidence>
<dbReference type="SMART" id="SM01281">
    <property type="entry name" value="Med12"/>
    <property type="match status" value="1"/>
</dbReference>
<dbReference type="InterPro" id="IPR019035">
    <property type="entry name" value="Mediator_Med12"/>
</dbReference>
<proteinExistence type="inferred from homology"/>
<comment type="function">
    <text evidence="10">Component of the SRB8-11 complex. The SRB8-11 complex is a regulatory module of the Mediator complex which is itself involved in regulation of basal and activated RNA polymerase II-dependent transcription. The SRB8-11 complex may be involved in the transcriptional repression of a subset of genes regulated by Mediator. It may inhibit the association of the Mediator complex with RNA polymerase II to form the holoenzyme complex.</text>
</comment>
<evidence type="ECO:0000256" key="3">
    <source>
        <dbReference type="ARBA" id="ARBA00011629"/>
    </source>
</evidence>
<comment type="subunit">
    <text evidence="3">Component of the SRB8-11 complex, which itself associates with the Mediator complex.</text>
</comment>
<dbReference type="PANTHER" id="PTHR46567:SF1">
    <property type="entry name" value="MEDIATOR OF RNA POLYMERASE II TRANSCRIPTION SUBUNIT 12"/>
    <property type="match status" value="1"/>
</dbReference>
<dbReference type="Proteomes" id="UP001203852">
    <property type="component" value="Unassembled WGS sequence"/>
</dbReference>
<feature type="compositionally biased region" description="Basic and acidic residues" evidence="12">
    <location>
        <begin position="104"/>
        <end position="113"/>
    </location>
</feature>
<evidence type="ECO:0000256" key="4">
    <source>
        <dbReference type="ARBA" id="ARBA00019622"/>
    </source>
</evidence>
<dbReference type="Pfam" id="PF09497">
    <property type="entry name" value="Med12"/>
    <property type="match status" value="1"/>
</dbReference>
<evidence type="ECO:0000313" key="15">
    <source>
        <dbReference type="Proteomes" id="UP001203852"/>
    </source>
</evidence>